<proteinExistence type="predicted"/>
<evidence type="ECO:0000313" key="2">
    <source>
        <dbReference type="Proteomes" id="UP000642938"/>
    </source>
</evidence>
<protein>
    <submittedName>
        <fullName evidence="1">Uncharacterized protein</fullName>
    </submittedName>
</protein>
<comment type="caution">
    <text evidence="1">The sequence shown here is derived from an EMBL/GenBank/DDBJ whole genome shotgun (WGS) entry which is preliminary data.</text>
</comment>
<accession>A0ABQ1XQW4</accession>
<sequence length="75" mass="8615">MSTMYELFPDTAKKMNAGCNIKVMSMPKNNQFRYWCALIDAVIMKKSAELPKAEARTGENLMLKKEKTHEKMKGN</sequence>
<name>A0ABQ1XQW4_9SPHI</name>
<organism evidence="1 2">
    <name type="scientific">Pedobacter zeae</name>
    <dbReference type="NCBI Taxonomy" id="1737356"/>
    <lineage>
        <taxon>Bacteria</taxon>
        <taxon>Pseudomonadati</taxon>
        <taxon>Bacteroidota</taxon>
        <taxon>Sphingobacteriia</taxon>
        <taxon>Sphingobacteriales</taxon>
        <taxon>Sphingobacteriaceae</taxon>
        <taxon>Pedobacter</taxon>
    </lineage>
</organism>
<dbReference type="EMBL" id="BMHZ01000002">
    <property type="protein sequence ID" value="GGH00486.1"/>
    <property type="molecule type" value="Genomic_DNA"/>
</dbReference>
<keyword evidence="2" id="KW-1185">Reference proteome</keyword>
<evidence type="ECO:0000313" key="1">
    <source>
        <dbReference type="EMBL" id="GGH00486.1"/>
    </source>
</evidence>
<dbReference type="Proteomes" id="UP000642938">
    <property type="component" value="Unassembled WGS sequence"/>
</dbReference>
<reference evidence="2" key="1">
    <citation type="journal article" date="2019" name="Int. J. Syst. Evol. Microbiol.">
        <title>The Global Catalogue of Microorganisms (GCM) 10K type strain sequencing project: providing services to taxonomists for standard genome sequencing and annotation.</title>
        <authorList>
            <consortium name="The Broad Institute Genomics Platform"/>
            <consortium name="The Broad Institute Genome Sequencing Center for Infectious Disease"/>
            <person name="Wu L."/>
            <person name="Ma J."/>
        </authorList>
    </citation>
    <scope>NUCLEOTIDE SEQUENCE [LARGE SCALE GENOMIC DNA]</scope>
    <source>
        <strain evidence="2">CGMCC 1.15287</strain>
    </source>
</reference>
<gene>
    <name evidence="1" type="ORF">GCM10007422_13790</name>
</gene>